<reference evidence="3" key="3">
    <citation type="submission" date="2019-08" db="EMBL/GenBank/DDBJ databases">
        <authorList>
            <consortium name="Photinus pyralis genome working group"/>
            <person name="Fallon T.R."/>
            <person name="Sander Lower S.E."/>
            <person name="Weng J.-K."/>
        </authorList>
    </citation>
    <scope>NUCLEOTIDE SEQUENCE</scope>
    <source>
        <strain evidence="3">1611_PpyrPB1</strain>
        <tissue evidence="3">Whole body</tissue>
    </source>
</reference>
<dbReference type="EMBL" id="GEZM01081062">
    <property type="protein sequence ID" value="JAV61916.1"/>
    <property type="molecule type" value="Transcribed_RNA"/>
</dbReference>
<dbReference type="InParanoid" id="A0A1Y1KSR6"/>
<protein>
    <recommendedName>
        <fullName evidence="5">Protein sleepless</fullName>
    </recommendedName>
</protein>
<reference evidence="3 4" key="2">
    <citation type="journal article" date="2018" name="Elife">
        <title>Firefly genomes illuminate parallel origins of bioluminescence in beetles.</title>
        <authorList>
            <person name="Fallon T.R."/>
            <person name="Lower S.E."/>
            <person name="Chang C.H."/>
            <person name="Bessho-Uehara M."/>
            <person name="Martin G.J."/>
            <person name="Bewick A.J."/>
            <person name="Behringer M."/>
            <person name="Debat H.J."/>
            <person name="Wong I."/>
            <person name="Day J.C."/>
            <person name="Suvorov A."/>
            <person name="Silva C.J."/>
            <person name="Stanger-Hall K.F."/>
            <person name="Hall D.W."/>
            <person name="Schmitz R.J."/>
            <person name="Nelson D.R."/>
            <person name="Lewis S.M."/>
            <person name="Shigenobu S."/>
            <person name="Bybee S.M."/>
            <person name="Larracuente A.M."/>
            <person name="Oba Y."/>
            <person name="Weng J.K."/>
        </authorList>
    </citation>
    <scope>NUCLEOTIDE SEQUENCE [LARGE SCALE GENOMIC DNA]</scope>
    <source>
        <strain evidence="3">1611_PpyrPB1</strain>
        <tissue evidence="3">Whole body</tissue>
    </source>
</reference>
<evidence type="ECO:0008006" key="5">
    <source>
        <dbReference type="Google" id="ProtNLM"/>
    </source>
</evidence>
<reference evidence="2" key="1">
    <citation type="journal article" date="2016" name="Sci. Rep.">
        <title>Molecular characterization of firefly nuptial gifts: a multi-omics approach sheds light on postcopulatory sexual selection.</title>
        <authorList>
            <person name="Al-Wathiqui N."/>
            <person name="Fallon T.R."/>
            <person name="South A."/>
            <person name="Weng J.K."/>
            <person name="Lewis S.M."/>
        </authorList>
    </citation>
    <scope>NUCLEOTIDE SEQUENCE</scope>
</reference>
<organism evidence="2">
    <name type="scientific">Photinus pyralis</name>
    <name type="common">Common eastern firefly</name>
    <name type="synonym">Lampyris pyralis</name>
    <dbReference type="NCBI Taxonomy" id="7054"/>
    <lineage>
        <taxon>Eukaryota</taxon>
        <taxon>Metazoa</taxon>
        <taxon>Ecdysozoa</taxon>
        <taxon>Arthropoda</taxon>
        <taxon>Hexapoda</taxon>
        <taxon>Insecta</taxon>
        <taxon>Pterygota</taxon>
        <taxon>Neoptera</taxon>
        <taxon>Endopterygota</taxon>
        <taxon>Coleoptera</taxon>
        <taxon>Polyphaga</taxon>
        <taxon>Elateriformia</taxon>
        <taxon>Elateroidea</taxon>
        <taxon>Lampyridae</taxon>
        <taxon>Lampyrinae</taxon>
        <taxon>Photinus</taxon>
    </lineage>
</organism>
<dbReference type="Proteomes" id="UP000327044">
    <property type="component" value="Unassembled WGS sequence"/>
</dbReference>
<feature type="signal peptide" evidence="1">
    <location>
        <begin position="1"/>
        <end position="24"/>
    </location>
</feature>
<evidence type="ECO:0000256" key="1">
    <source>
        <dbReference type="SAM" id="SignalP"/>
    </source>
</evidence>
<evidence type="ECO:0000313" key="4">
    <source>
        <dbReference type="Proteomes" id="UP000327044"/>
    </source>
</evidence>
<dbReference type="EMBL" id="VVIM01000009">
    <property type="protein sequence ID" value="KAB0794237.1"/>
    <property type="molecule type" value="Genomic_DNA"/>
</dbReference>
<proteinExistence type="predicted"/>
<evidence type="ECO:0000313" key="2">
    <source>
        <dbReference type="EMBL" id="JAV61917.1"/>
    </source>
</evidence>
<keyword evidence="1" id="KW-0732">Signal</keyword>
<evidence type="ECO:0000313" key="3">
    <source>
        <dbReference type="EMBL" id="KAB0794237.1"/>
    </source>
</evidence>
<keyword evidence="4" id="KW-1185">Reference proteome</keyword>
<sequence length="140" mass="16092">MTRKYTCTTLMVILLLIHARTCFGLRCYKCDSQEIDGCLKYTKPKNYTCGSKMSYFRQVCEYSVLYDTEKKIHQVHSGCELINEKDPVDTSLVRSCIDTPSNIQVVECRVCDRDLCNSASGANVSWFVYFVMIYAMSSLR</sequence>
<dbReference type="AlphaFoldDB" id="A0A1Y1KSR6"/>
<gene>
    <name evidence="3" type="ORF">PPYR_13857</name>
</gene>
<accession>A0A1Y1KSR6</accession>
<feature type="chain" id="PRO_5011907298" description="Protein sleepless" evidence="1">
    <location>
        <begin position="25"/>
        <end position="140"/>
    </location>
</feature>
<dbReference type="EMBL" id="GEZM01081061">
    <property type="protein sequence ID" value="JAV61917.1"/>
    <property type="molecule type" value="Transcribed_RNA"/>
</dbReference>
<name>A0A1Y1KSR6_PHOPY</name>
<dbReference type="EMBL" id="GEZM01081063">
    <property type="protein sequence ID" value="JAV61915.1"/>
    <property type="molecule type" value="Transcribed_RNA"/>
</dbReference>